<comment type="caution">
    <text evidence="4">The sequence shown here is derived from an EMBL/GenBank/DDBJ whole genome shotgun (WGS) entry which is preliminary data.</text>
</comment>
<accession>A0A9D5HSF5</accession>
<dbReference type="AlphaFoldDB" id="A0A9D5HSF5"/>
<dbReference type="CDD" id="cd15798">
    <property type="entry name" value="PMEI-like_3"/>
    <property type="match status" value="1"/>
</dbReference>
<dbReference type="InterPro" id="IPR051955">
    <property type="entry name" value="PME_Inhibitor"/>
</dbReference>
<evidence type="ECO:0000313" key="4">
    <source>
        <dbReference type="EMBL" id="KAJ0987229.1"/>
    </source>
</evidence>
<name>A0A9D5HSF5_9LILI</name>
<protein>
    <recommendedName>
        <fullName evidence="3">Pectinesterase inhibitor domain-containing protein</fullName>
    </recommendedName>
</protein>
<reference evidence="4" key="1">
    <citation type="submission" date="2021-03" db="EMBL/GenBank/DDBJ databases">
        <authorList>
            <person name="Li Z."/>
            <person name="Yang C."/>
        </authorList>
    </citation>
    <scope>NUCLEOTIDE SEQUENCE</scope>
    <source>
        <strain evidence="4">Dzin_1.0</strain>
        <tissue evidence="4">Leaf</tissue>
    </source>
</reference>
<dbReference type="Pfam" id="PF04043">
    <property type="entry name" value="PMEI"/>
    <property type="match status" value="1"/>
</dbReference>
<evidence type="ECO:0000256" key="1">
    <source>
        <dbReference type="ARBA" id="ARBA00022729"/>
    </source>
</evidence>
<dbReference type="Gene3D" id="1.20.140.40">
    <property type="entry name" value="Invertase/pectin methylesterase inhibitor family protein"/>
    <property type="match status" value="1"/>
</dbReference>
<evidence type="ECO:0000256" key="2">
    <source>
        <dbReference type="SAM" id="SignalP"/>
    </source>
</evidence>
<evidence type="ECO:0000313" key="5">
    <source>
        <dbReference type="Proteomes" id="UP001085076"/>
    </source>
</evidence>
<dbReference type="OrthoDB" id="10514015at2759"/>
<dbReference type="SMART" id="SM00856">
    <property type="entry name" value="PMEI"/>
    <property type="match status" value="1"/>
</dbReference>
<sequence>MAETKLLLLLFFLTISTTSMTSALTQSSKKSPAIDFIRKCCNTTLYPDVCISSLSPSAAAISTNPLLLARAAASVALSRLRSTRSRVSTLANTASGSREAASLRDCADALGDAVDQMRRSASVLGKMASMKGAGSGSMAWRISGVQTWMSAALTNEVTCGDGFDGIPTDPVEKEVISRVTDVKKYSSNALALVNMLVR</sequence>
<dbReference type="Proteomes" id="UP001085076">
    <property type="component" value="Miscellaneous, Linkage group lg01"/>
</dbReference>
<feature type="chain" id="PRO_5039084498" description="Pectinesterase inhibitor domain-containing protein" evidence="2">
    <location>
        <begin position="24"/>
        <end position="198"/>
    </location>
</feature>
<evidence type="ECO:0000259" key="3">
    <source>
        <dbReference type="SMART" id="SM00856"/>
    </source>
</evidence>
<proteinExistence type="predicted"/>
<feature type="signal peptide" evidence="2">
    <location>
        <begin position="1"/>
        <end position="23"/>
    </location>
</feature>
<dbReference type="PANTHER" id="PTHR31080:SF64">
    <property type="entry name" value="PLANT INVERTASE_PECTIN METHYLESTERASE INHIBITOR SUPERFAMILY PROTEIN"/>
    <property type="match status" value="1"/>
</dbReference>
<dbReference type="SUPFAM" id="SSF101148">
    <property type="entry name" value="Plant invertase/pectin methylesterase inhibitor"/>
    <property type="match status" value="1"/>
</dbReference>
<dbReference type="GO" id="GO:0004857">
    <property type="term" value="F:enzyme inhibitor activity"/>
    <property type="evidence" value="ECO:0007669"/>
    <property type="project" value="InterPro"/>
</dbReference>
<reference evidence="4" key="2">
    <citation type="journal article" date="2022" name="Hortic Res">
        <title>The genome of Dioscorea zingiberensis sheds light on the biosynthesis, origin and evolution of the medicinally important diosgenin saponins.</title>
        <authorList>
            <person name="Li Y."/>
            <person name="Tan C."/>
            <person name="Li Z."/>
            <person name="Guo J."/>
            <person name="Li S."/>
            <person name="Chen X."/>
            <person name="Wang C."/>
            <person name="Dai X."/>
            <person name="Yang H."/>
            <person name="Song W."/>
            <person name="Hou L."/>
            <person name="Xu J."/>
            <person name="Tong Z."/>
            <person name="Xu A."/>
            <person name="Yuan X."/>
            <person name="Wang W."/>
            <person name="Yang Q."/>
            <person name="Chen L."/>
            <person name="Sun Z."/>
            <person name="Wang K."/>
            <person name="Pan B."/>
            <person name="Chen J."/>
            <person name="Bao Y."/>
            <person name="Liu F."/>
            <person name="Qi X."/>
            <person name="Gang D.R."/>
            <person name="Wen J."/>
            <person name="Li J."/>
        </authorList>
    </citation>
    <scope>NUCLEOTIDE SEQUENCE</scope>
    <source>
        <strain evidence="4">Dzin_1.0</strain>
    </source>
</reference>
<keyword evidence="1 2" id="KW-0732">Signal</keyword>
<dbReference type="InterPro" id="IPR035513">
    <property type="entry name" value="Invertase/methylesterase_inhib"/>
</dbReference>
<gene>
    <name evidence="4" type="ORF">J5N97_005585</name>
</gene>
<dbReference type="InterPro" id="IPR006501">
    <property type="entry name" value="Pectinesterase_inhib_dom"/>
</dbReference>
<dbReference type="NCBIfam" id="TIGR01614">
    <property type="entry name" value="PME_inhib"/>
    <property type="match status" value="1"/>
</dbReference>
<keyword evidence="5" id="KW-1185">Reference proteome</keyword>
<dbReference type="PANTHER" id="PTHR31080">
    <property type="entry name" value="PECTINESTERASE INHIBITOR-LIKE"/>
    <property type="match status" value="1"/>
</dbReference>
<organism evidence="4 5">
    <name type="scientific">Dioscorea zingiberensis</name>
    <dbReference type="NCBI Taxonomy" id="325984"/>
    <lineage>
        <taxon>Eukaryota</taxon>
        <taxon>Viridiplantae</taxon>
        <taxon>Streptophyta</taxon>
        <taxon>Embryophyta</taxon>
        <taxon>Tracheophyta</taxon>
        <taxon>Spermatophyta</taxon>
        <taxon>Magnoliopsida</taxon>
        <taxon>Liliopsida</taxon>
        <taxon>Dioscoreales</taxon>
        <taxon>Dioscoreaceae</taxon>
        <taxon>Dioscorea</taxon>
    </lineage>
</organism>
<dbReference type="EMBL" id="JAGGNH010000001">
    <property type="protein sequence ID" value="KAJ0987229.1"/>
    <property type="molecule type" value="Genomic_DNA"/>
</dbReference>
<feature type="domain" description="Pectinesterase inhibitor" evidence="3">
    <location>
        <begin position="32"/>
        <end position="192"/>
    </location>
</feature>